<dbReference type="Proteomes" id="UP000189703">
    <property type="component" value="Unplaced"/>
</dbReference>
<dbReference type="PANTHER" id="PTHR33107">
    <property type="entry name" value="KUNITZ TRYPSIN INHIBITOR 2"/>
    <property type="match status" value="1"/>
</dbReference>
<dbReference type="PROSITE" id="PS00283">
    <property type="entry name" value="SOYBEAN_KUNITZ"/>
    <property type="match status" value="1"/>
</dbReference>
<evidence type="ECO:0000313" key="3">
    <source>
        <dbReference type="RefSeq" id="XP_010253746.1"/>
    </source>
</evidence>
<evidence type="ECO:0000256" key="1">
    <source>
        <dbReference type="SAM" id="SignalP"/>
    </source>
</evidence>
<dbReference type="SMART" id="SM00452">
    <property type="entry name" value="STI"/>
    <property type="match status" value="1"/>
</dbReference>
<feature type="chain" id="PRO_5010562106" evidence="1">
    <location>
        <begin position="23"/>
        <end position="240"/>
    </location>
</feature>
<dbReference type="InParanoid" id="A0A1U7ZIM1"/>
<organism evidence="2 3">
    <name type="scientific">Nelumbo nucifera</name>
    <name type="common">Sacred lotus</name>
    <dbReference type="NCBI Taxonomy" id="4432"/>
    <lineage>
        <taxon>Eukaryota</taxon>
        <taxon>Viridiplantae</taxon>
        <taxon>Streptophyta</taxon>
        <taxon>Embryophyta</taxon>
        <taxon>Tracheophyta</taxon>
        <taxon>Spermatophyta</taxon>
        <taxon>Magnoliopsida</taxon>
        <taxon>Proteales</taxon>
        <taxon>Nelumbonaceae</taxon>
        <taxon>Nelumbo</taxon>
    </lineage>
</organism>
<keyword evidence="2" id="KW-1185">Reference proteome</keyword>
<dbReference type="GeneID" id="104594896"/>
<dbReference type="Pfam" id="PF00197">
    <property type="entry name" value="Kunitz_legume"/>
    <property type="match status" value="2"/>
</dbReference>
<proteinExistence type="predicted"/>
<gene>
    <name evidence="3" type="primary">LOC104594896</name>
</gene>
<keyword evidence="1" id="KW-0732">Signal</keyword>
<dbReference type="PANTHER" id="PTHR33107:SF86">
    <property type="entry name" value="MIRACULIN-LIKE"/>
    <property type="match status" value="1"/>
</dbReference>
<reference evidence="3" key="1">
    <citation type="submission" date="2025-08" db="UniProtKB">
        <authorList>
            <consortium name="RefSeq"/>
        </authorList>
    </citation>
    <scope>IDENTIFICATION</scope>
</reference>
<name>A0A1U7ZIM1_NELNU</name>
<dbReference type="OMA" id="GHGWPFF"/>
<protein>
    <submittedName>
        <fullName evidence="3">21 kDa seed protein-like</fullName>
    </submittedName>
</protein>
<dbReference type="RefSeq" id="XP_010253746.1">
    <property type="nucleotide sequence ID" value="XM_010255444.1"/>
</dbReference>
<dbReference type="Gene3D" id="2.80.10.50">
    <property type="match status" value="1"/>
</dbReference>
<dbReference type="eggNOG" id="ENOG502S0PJ">
    <property type="taxonomic scope" value="Eukaryota"/>
</dbReference>
<accession>A0A1U7ZIM1</accession>
<evidence type="ECO:0000313" key="2">
    <source>
        <dbReference type="Proteomes" id="UP000189703"/>
    </source>
</evidence>
<dbReference type="SUPFAM" id="SSF50386">
    <property type="entry name" value="STI-like"/>
    <property type="match status" value="2"/>
</dbReference>
<sequence length="240" mass="26130">MATTFLISSLLIVISSIIQSEAIASSHKSHQQSVLDTDGNEIQAGQSYYIVSAIRGGGGGVSLDRREKSHSLVVRQHGSEMNFGTPISFSPASASMEGRIVTLPKDRATGRMLLRKRIPSSSSKANTILESADVNIRFSGMPVVWQVQESQGSSSSSKRRYVAIGGQPGHPGSSTVKNWFKIERISKSIQAYRIAYCPSVCESCEVVCGNVGILSESDRRWLSVSENTEFAFVFVKVRHD</sequence>
<dbReference type="GO" id="GO:0004866">
    <property type="term" value="F:endopeptidase inhibitor activity"/>
    <property type="evidence" value="ECO:0007669"/>
    <property type="project" value="InterPro"/>
</dbReference>
<dbReference type="AlphaFoldDB" id="A0A1U7ZIM1"/>
<dbReference type="KEGG" id="nnu:104594896"/>
<dbReference type="InterPro" id="IPR002160">
    <property type="entry name" value="Prot_inh_Kunz-lg"/>
</dbReference>
<feature type="signal peptide" evidence="1">
    <location>
        <begin position="1"/>
        <end position="22"/>
    </location>
</feature>
<dbReference type="InterPro" id="IPR011065">
    <property type="entry name" value="Kunitz_inhibitor_STI-like_sf"/>
</dbReference>
<dbReference type="OrthoDB" id="1918435at2759"/>